<gene>
    <name evidence="1" type="ORF">SMD31_20150</name>
</gene>
<name>A0ABU5E4I1_9PROT</name>
<evidence type="ECO:0000313" key="2">
    <source>
        <dbReference type="Proteomes" id="UP001271769"/>
    </source>
</evidence>
<dbReference type="RefSeq" id="WP_320502731.1">
    <property type="nucleotide sequence ID" value="NZ_JAXCLX010000004.1"/>
</dbReference>
<comment type="caution">
    <text evidence="1">The sequence shown here is derived from an EMBL/GenBank/DDBJ whole genome shotgun (WGS) entry which is preliminary data.</text>
</comment>
<evidence type="ECO:0000313" key="1">
    <source>
        <dbReference type="EMBL" id="MDY0874262.1"/>
    </source>
</evidence>
<dbReference type="InterPro" id="IPR009922">
    <property type="entry name" value="DUF1457"/>
</dbReference>
<dbReference type="EMBL" id="JAXCLX010000004">
    <property type="protein sequence ID" value="MDY0874262.1"/>
    <property type="molecule type" value="Genomic_DNA"/>
</dbReference>
<reference evidence="1 2" key="1">
    <citation type="journal article" date="2013" name="Antonie Van Leeuwenhoek">
        <title>Dongia rigui sp. nov., isolated from freshwater of a large wetland in Korea.</title>
        <authorList>
            <person name="Baik K.S."/>
            <person name="Hwang Y.M."/>
            <person name="Choi J.S."/>
            <person name="Kwon J."/>
            <person name="Seong C.N."/>
        </authorList>
    </citation>
    <scope>NUCLEOTIDE SEQUENCE [LARGE SCALE GENOMIC DNA]</scope>
    <source>
        <strain evidence="1 2">04SU4-P</strain>
    </source>
</reference>
<keyword evidence="2" id="KW-1185">Reference proteome</keyword>
<organism evidence="1 2">
    <name type="scientific">Dongia rigui</name>
    <dbReference type="NCBI Taxonomy" id="940149"/>
    <lineage>
        <taxon>Bacteria</taxon>
        <taxon>Pseudomonadati</taxon>
        <taxon>Pseudomonadota</taxon>
        <taxon>Alphaproteobacteria</taxon>
        <taxon>Rhodospirillales</taxon>
        <taxon>Dongiaceae</taxon>
        <taxon>Dongia</taxon>
    </lineage>
</organism>
<proteinExistence type="predicted"/>
<accession>A0ABU5E4I1</accession>
<dbReference type="Proteomes" id="UP001271769">
    <property type="component" value="Unassembled WGS sequence"/>
</dbReference>
<sequence length="168" mass="18555">MLQAASGRIPHKNDLDLANFAAIMPHLALVAITKPDRCLYRVAGERLKERVGLNLAGRNYYDFVEPERRQIAAAAMHMVIDTPCAFRAEIRQTYSGDIALMIEASGFPLLSSERGVDGFILFADQGIDQHDELATPNPILQSASLRRRDLIDLGSGIDDTFEDLIEAS</sequence>
<dbReference type="Pfam" id="PF07310">
    <property type="entry name" value="PAS_5"/>
    <property type="match status" value="1"/>
</dbReference>
<protein>
    <submittedName>
        <fullName evidence="1">PAS domain-containing protein</fullName>
    </submittedName>
</protein>